<dbReference type="AlphaFoldDB" id="A0A0P9N583"/>
<reference evidence="2 3" key="1">
    <citation type="submission" date="2015-09" db="EMBL/GenBank/DDBJ databases">
        <title>Genome announcement of multiple Pseudomonas syringae strains.</title>
        <authorList>
            <person name="Thakur S."/>
            <person name="Wang P.W."/>
            <person name="Gong Y."/>
            <person name="Weir B.S."/>
            <person name="Guttman D.S."/>
        </authorList>
    </citation>
    <scope>NUCLEOTIDE SEQUENCE [LARGE SCALE GENOMIC DNA]</scope>
    <source>
        <strain evidence="2 3">ICMP9419</strain>
    </source>
</reference>
<evidence type="ECO:0000256" key="1">
    <source>
        <dbReference type="SAM" id="MobiDB-lite"/>
    </source>
</evidence>
<comment type="caution">
    <text evidence="2">The sequence shown here is derived from an EMBL/GenBank/DDBJ whole genome shotgun (WGS) entry which is preliminary data.</text>
</comment>
<evidence type="ECO:0000313" key="3">
    <source>
        <dbReference type="Proteomes" id="UP000050381"/>
    </source>
</evidence>
<gene>
    <name evidence="2" type="ORF">ALO79_200116</name>
</gene>
<proteinExistence type="predicted"/>
<dbReference type="EMBL" id="LJQD01000389">
    <property type="protein sequence ID" value="KPW92607.1"/>
    <property type="molecule type" value="Genomic_DNA"/>
</dbReference>
<evidence type="ECO:0000313" key="2">
    <source>
        <dbReference type="EMBL" id="KPW92607.1"/>
    </source>
</evidence>
<accession>A0A0P9N583</accession>
<organism evidence="2 3">
    <name type="scientific">Pseudomonas syringae pv. castaneae</name>
    <dbReference type="NCBI Taxonomy" id="264450"/>
    <lineage>
        <taxon>Bacteria</taxon>
        <taxon>Pseudomonadati</taxon>
        <taxon>Pseudomonadota</taxon>
        <taxon>Gammaproteobacteria</taxon>
        <taxon>Pseudomonadales</taxon>
        <taxon>Pseudomonadaceae</taxon>
        <taxon>Pseudomonas</taxon>
        <taxon>Pseudomonas syringae</taxon>
    </lineage>
</organism>
<dbReference type="Proteomes" id="UP000050381">
    <property type="component" value="Unassembled WGS sequence"/>
</dbReference>
<sequence>MLRLQSAGLEFDALEAVVGDHAPSLGDDLLFIERLAPAVRWIRRIDVLGILEEQVCAERYLLANRPTQKIHQRHVQVVGLQVQAGHFECRVGIAHCLARMGTRCQFSACDAGGPLSGDGGLDDGPQLVEVERVQANQLVLHLLLDRQSRRIAVALAQTDVAVVTLDLNDRAQRKRLMNAAGVEQWRIAKGNGGDGDAFDLHIAAPDRPGFRVWLFSGGLACAAVSRLSENESGVSRRGEVRRKRSPRRRPARSLPGSRQGTVIHGVQCVIQGSLPVVVFVGNGSMMDGVHCSRLI</sequence>
<feature type="compositionally biased region" description="Basic residues" evidence="1">
    <location>
        <begin position="239"/>
        <end position="251"/>
    </location>
</feature>
<name>A0A0P9N583_PSESX</name>
<feature type="region of interest" description="Disordered" evidence="1">
    <location>
        <begin position="233"/>
        <end position="258"/>
    </location>
</feature>
<protein>
    <submittedName>
        <fullName evidence="2">Uncharacterized protein</fullName>
    </submittedName>
</protein>